<dbReference type="RefSeq" id="XP_002954404.1">
    <property type="nucleotide sequence ID" value="XM_002954358.1"/>
</dbReference>
<dbReference type="OrthoDB" id="528491at2759"/>
<dbReference type="InParanoid" id="D8U6R2"/>
<keyword evidence="1" id="KW-0812">Transmembrane</keyword>
<keyword evidence="1" id="KW-1133">Transmembrane helix</keyword>
<evidence type="ECO:0000313" key="2">
    <source>
        <dbReference type="EMBL" id="EFJ44554.1"/>
    </source>
</evidence>
<name>D8U6R2_VOLCA</name>
<gene>
    <name evidence="2" type="ORF">VOLCADRAFT_106349</name>
</gene>
<evidence type="ECO:0000256" key="1">
    <source>
        <dbReference type="SAM" id="Phobius"/>
    </source>
</evidence>
<dbReference type="GeneID" id="9624406"/>
<dbReference type="EMBL" id="GL378363">
    <property type="protein sequence ID" value="EFJ44554.1"/>
    <property type="molecule type" value="Genomic_DNA"/>
</dbReference>
<keyword evidence="3" id="KW-1185">Reference proteome</keyword>
<proteinExistence type="predicted"/>
<protein>
    <submittedName>
        <fullName evidence="2">Uncharacterized protein</fullName>
    </submittedName>
</protein>
<reference evidence="2 3" key="1">
    <citation type="journal article" date="2010" name="Science">
        <title>Genomic analysis of organismal complexity in the multicellular green alga Volvox carteri.</title>
        <authorList>
            <person name="Prochnik S.E."/>
            <person name="Umen J."/>
            <person name="Nedelcu A.M."/>
            <person name="Hallmann A."/>
            <person name="Miller S.M."/>
            <person name="Nishii I."/>
            <person name="Ferris P."/>
            <person name="Kuo A."/>
            <person name="Mitros T."/>
            <person name="Fritz-Laylin L.K."/>
            <person name="Hellsten U."/>
            <person name="Chapman J."/>
            <person name="Simakov O."/>
            <person name="Rensing S.A."/>
            <person name="Terry A."/>
            <person name="Pangilinan J."/>
            <person name="Kapitonov V."/>
            <person name="Jurka J."/>
            <person name="Salamov A."/>
            <person name="Shapiro H."/>
            <person name="Schmutz J."/>
            <person name="Grimwood J."/>
            <person name="Lindquist E."/>
            <person name="Lucas S."/>
            <person name="Grigoriev I.V."/>
            <person name="Schmitt R."/>
            <person name="Kirk D."/>
            <person name="Rokhsar D.S."/>
        </authorList>
    </citation>
    <scope>NUCLEOTIDE SEQUENCE [LARGE SCALE GENOMIC DNA]</scope>
    <source>
        <strain evidence="3">f. Nagariensis / Eve</strain>
    </source>
</reference>
<dbReference type="AlphaFoldDB" id="D8U6R2"/>
<feature type="transmembrane region" description="Helical" evidence="1">
    <location>
        <begin position="76"/>
        <end position="93"/>
    </location>
</feature>
<organism evidence="3">
    <name type="scientific">Volvox carteri f. nagariensis</name>
    <dbReference type="NCBI Taxonomy" id="3068"/>
    <lineage>
        <taxon>Eukaryota</taxon>
        <taxon>Viridiplantae</taxon>
        <taxon>Chlorophyta</taxon>
        <taxon>core chlorophytes</taxon>
        <taxon>Chlorophyceae</taxon>
        <taxon>CS clade</taxon>
        <taxon>Chlamydomonadales</taxon>
        <taxon>Volvocaceae</taxon>
        <taxon>Volvox</taxon>
    </lineage>
</organism>
<evidence type="ECO:0000313" key="3">
    <source>
        <dbReference type="Proteomes" id="UP000001058"/>
    </source>
</evidence>
<accession>D8U6R2</accession>
<dbReference type="Proteomes" id="UP000001058">
    <property type="component" value="Unassembled WGS sequence"/>
</dbReference>
<dbReference type="KEGG" id="vcn:VOLCADRAFT_106349"/>
<feature type="transmembrane region" description="Helical" evidence="1">
    <location>
        <begin position="7"/>
        <end position="34"/>
    </location>
</feature>
<sequence length="140" mass="15489">MAGVNPVLVLVLPLAYILASTMITLKLTLVLSLLGQAGVKVRSMKQLAPIEPAVTALVDYLTRVFGPLHKFTPQPTHVLLVAVIVALVVHGSGSSRRKVFESFEGHRHESRFCLAWPAHEFHAKYTFWTQINQYSVSTVL</sequence>
<keyword evidence="1" id="KW-0472">Membrane</keyword>